<reference evidence="2" key="1">
    <citation type="submission" date="2020-11" db="EMBL/GenBank/DDBJ databases">
        <authorList>
            <person name="Konstantinou D."/>
            <person name="Gkelis S."/>
            <person name="Popin R."/>
            <person name="Fewer D."/>
            <person name="Sivonen K."/>
        </authorList>
    </citation>
    <scope>NUCLEOTIDE SEQUENCE</scope>
    <source>
        <strain evidence="2">TAU-MAC 1115</strain>
    </source>
</reference>
<proteinExistence type="predicted"/>
<organism evidence="2 3">
    <name type="scientific">Leptothoe spongobia TAU-MAC 1115</name>
    <dbReference type="NCBI Taxonomy" id="1967444"/>
    <lineage>
        <taxon>Bacteria</taxon>
        <taxon>Bacillati</taxon>
        <taxon>Cyanobacteriota</taxon>
        <taxon>Cyanophyceae</taxon>
        <taxon>Nodosilineales</taxon>
        <taxon>Cymatolegaceae</taxon>
        <taxon>Leptothoe</taxon>
        <taxon>Leptothoe spongobia</taxon>
    </lineage>
</organism>
<sequence>MRQGYFIVRTENLKKGMLYLEVGRVHPPEYPYPLFGITMKKIFQQRRAKQQCDNLINRPRRNPYYAIEDNPVGWVLGRPPGPSHGGLGNSEGPQAAGFDSLRLYLDPG</sequence>
<dbReference type="AlphaFoldDB" id="A0A947DJY3"/>
<evidence type="ECO:0000313" key="3">
    <source>
        <dbReference type="Proteomes" id="UP000717364"/>
    </source>
</evidence>
<evidence type="ECO:0000313" key="2">
    <source>
        <dbReference type="EMBL" id="MBT9317256.1"/>
    </source>
</evidence>
<gene>
    <name evidence="2" type="ORF">IXB50_17670</name>
</gene>
<dbReference type="Proteomes" id="UP000717364">
    <property type="component" value="Unassembled WGS sequence"/>
</dbReference>
<accession>A0A947DJY3</accession>
<feature type="region of interest" description="Disordered" evidence="1">
    <location>
        <begin position="78"/>
        <end position="99"/>
    </location>
</feature>
<protein>
    <submittedName>
        <fullName evidence="2">Uncharacterized protein</fullName>
    </submittedName>
</protein>
<dbReference type="EMBL" id="JADOES010000041">
    <property type="protein sequence ID" value="MBT9317256.1"/>
    <property type="molecule type" value="Genomic_DNA"/>
</dbReference>
<keyword evidence="3" id="KW-1185">Reference proteome</keyword>
<comment type="caution">
    <text evidence="2">The sequence shown here is derived from an EMBL/GenBank/DDBJ whole genome shotgun (WGS) entry which is preliminary data.</text>
</comment>
<name>A0A947DJY3_9CYAN</name>
<reference evidence="2" key="2">
    <citation type="journal article" date="2021" name="Mar. Drugs">
        <title>Genome Reduction and Secondary Metabolism of the Marine Sponge-Associated Cyanobacterium Leptothoe.</title>
        <authorList>
            <person name="Konstantinou D."/>
            <person name="Popin R.V."/>
            <person name="Fewer D.P."/>
            <person name="Sivonen K."/>
            <person name="Gkelis S."/>
        </authorList>
    </citation>
    <scope>NUCLEOTIDE SEQUENCE</scope>
    <source>
        <strain evidence="2">TAU-MAC 1115</strain>
    </source>
</reference>
<evidence type="ECO:0000256" key="1">
    <source>
        <dbReference type="SAM" id="MobiDB-lite"/>
    </source>
</evidence>
<dbReference type="RefSeq" id="WP_215610321.1">
    <property type="nucleotide sequence ID" value="NZ_JADOES010000041.1"/>
</dbReference>